<proteinExistence type="predicted"/>
<dbReference type="AlphaFoldDB" id="A0A2P2KC90"/>
<dbReference type="EMBL" id="GGEC01022838">
    <property type="protein sequence ID" value="MBX03322.1"/>
    <property type="molecule type" value="Transcribed_RNA"/>
</dbReference>
<organism evidence="1">
    <name type="scientific">Rhizophora mucronata</name>
    <name type="common">Asiatic mangrove</name>
    <dbReference type="NCBI Taxonomy" id="61149"/>
    <lineage>
        <taxon>Eukaryota</taxon>
        <taxon>Viridiplantae</taxon>
        <taxon>Streptophyta</taxon>
        <taxon>Embryophyta</taxon>
        <taxon>Tracheophyta</taxon>
        <taxon>Spermatophyta</taxon>
        <taxon>Magnoliopsida</taxon>
        <taxon>eudicotyledons</taxon>
        <taxon>Gunneridae</taxon>
        <taxon>Pentapetalae</taxon>
        <taxon>rosids</taxon>
        <taxon>fabids</taxon>
        <taxon>Malpighiales</taxon>
        <taxon>Rhizophoraceae</taxon>
        <taxon>Rhizophora</taxon>
    </lineage>
</organism>
<protein>
    <submittedName>
        <fullName evidence="1">Myb-related protein 306-like</fullName>
    </submittedName>
</protein>
<accession>A0A2P2KC90</accession>
<evidence type="ECO:0000313" key="1">
    <source>
        <dbReference type="EMBL" id="MBX03322.1"/>
    </source>
</evidence>
<reference evidence="1" key="1">
    <citation type="submission" date="2018-02" db="EMBL/GenBank/DDBJ databases">
        <title>Rhizophora mucronata_Transcriptome.</title>
        <authorList>
            <person name="Meera S.P."/>
            <person name="Sreeshan A."/>
            <person name="Augustine A."/>
        </authorList>
    </citation>
    <scope>NUCLEOTIDE SEQUENCE</scope>
    <source>
        <tissue evidence="1">Leaf</tissue>
    </source>
</reference>
<name>A0A2P2KC90_RHIMU</name>
<sequence>MFLNIRYQDDIFFRVPWPFPDSYFVTARWSPHSPPLLLATASSYSTQVNSMADSHFLSRN</sequence>